<sequence length="64" mass="7288">MGYKQSRYPKLPWDTVCNYISEDGLVTAEKAAGQVTLVTEKNCLNSVTPIKQIWHLSNIRSIYD</sequence>
<proteinExistence type="predicted"/>
<name>A0A2P2PPZ2_RHIMU</name>
<accession>A0A2P2PPZ2</accession>
<dbReference type="AlphaFoldDB" id="A0A2P2PPZ2"/>
<reference evidence="1" key="1">
    <citation type="submission" date="2018-02" db="EMBL/GenBank/DDBJ databases">
        <title>Rhizophora mucronata_Transcriptome.</title>
        <authorList>
            <person name="Meera S.P."/>
            <person name="Sreeshan A."/>
            <person name="Augustine A."/>
        </authorList>
    </citation>
    <scope>NUCLEOTIDE SEQUENCE</scope>
    <source>
        <tissue evidence="1">Leaf</tissue>
    </source>
</reference>
<dbReference type="EMBL" id="GGEC01076338">
    <property type="protein sequence ID" value="MBX56822.1"/>
    <property type="molecule type" value="Transcribed_RNA"/>
</dbReference>
<evidence type="ECO:0000313" key="1">
    <source>
        <dbReference type="EMBL" id="MBX56822.1"/>
    </source>
</evidence>
<organism evidence="1">
    <name type="scientific">Rhizophora mucronata</name>
    <name type="common">Asiatic mangrove</name>
    <dbReference type="NCBI Taxonomy" id="61149"/>
    <lineage>
        <taxon>Eukaryota</taxon>
        <taxon>Viridiplantae</taxon>
        <taxon>Streptophyta</taxon>
        <taxon>Embryophyta</taxon>
        <taxon>Tracheophyta</taxon>
        <taxon>Spermatophyta</taxon>
        <taxon>Magnoliopsida</taxon>
        <taxon>eudicotyledons</taxon>
        <taxon>Gunneridae</taxon>
        <taxon>Pentapetalae</taxon>
        <taxon>rosids</taxon>
        <taxon>fabids</taxon>
        <taxon>Malpighiales</taxon>
        <taxon>Rhizophoraceae</taxon>
        <taxon>Rhizophora</taxon>
    </lineage>
</organism>
<protein>
    <submittedName>
        <fullName evidence="1">Uncharacterized protein</fullName>
    </submittedName>
</protein>